<keyword evidence="3" id="KW-0805">Transcription regulation</keyword>
<dbReference type="InterPro" id="IPR032030">
    <property type="entry name" value="YscD_cytoplasmic_dom"/>
</dbReference>
<protein>
    <submittedName>
        <fullName evidence="9">Formate hydrogenlyase transcriptional activator</fullName>
    </submittedName>
</protein>
<evidence type="ECO:0000313" key="9">
    <source>
        <dbReference type="EMBL" id="AKF09226.1"/>
    </source>
</evidence>
<keyword evidence="9" id="KW-0456">Lyase</keyword>
<reference evidence="9 10" key="1">
    <citation type="submission" date="2015-03" db="EMBL/GenBank/DDBJ databases">
        <title>Genome assembly of Sandaracinus amylolyticus DSM 53668.</title>
        <authorList>
            <person name="Sharma G."/>
            <person name="Subramanian S."/>
        </authorList>
    </citation>
    <scope>NUCLEOTIDE SEQUENCE [LARGE SCALE GENOMIC DNA]</scope>
    <source>
        <strain evidence="9 10">DSM 53668</strain>
    </source>
</reference>
<dbReference type="CDD" id="cd00009">
    <property type="entry name" value="AAA"/>
    <property type="match status" value="1"/>
</dbReference>
<dbReference type="KEGG" id="samy:DB32_006375"/>
<dbReference type="RefSeq" id="WP_053236293.1">
    <property type="nucleotide sequence ID" value="NZ_CP011125.1"/>
</dbReference>
<dbReference type="CDD" id="cd00060">
    <property type="entry name" value="FHA"/>
    <property type="match status" value="1"/>
</dbReference>
<evidence type="ECO:0000313" key="10">
    <source>
        <dbReference type="Proteomes" id="UP000034883"/>
    </source>
</evidence>
<evidence type="ECO:0000256" key="1">
    <source>
        <dbReference type="ARBA" id="ARBA00022741"/>
    </source>
</evidence>
<dbReference type="Gene3D" id="2.60.200.20">
    <property type="match status" value="1"/>
</dbReference>
<dbReference type="PANTHER" id="PTHR32071:SF117">
    <property type="entry name" value="PTS-DEPENDENT DIHYDROXYACETONE KINASE OPERON REGULATORY PROTEIN-RELATED"/>
    <property type="match status" value="1"/>
</dbReference>
<evidence type="ECO:0000259" key="7">
    <source>
        <dbReference type="PROSITE" id="PS50006"/>
    </source>
</evidence>
<dbReference type="InterPro" id="IPR025943">
    <property type="entry name" value="Sigma_54_int_dom_ATP-bd_2"/>
</dbReference>
<dbReference type="InterPro" id="IPR000253">
    <property type="entry name" value="FHA_dom"/>
</dbReference>
<dbReference type="InterPro" id="IPR008984">
    <property type="entry name" value="SMAD_FHA_dom_sf"/>
</dbReference>
<accession>A0A0F6YKY7</accession>
<keyword evidence="10" id="KW-1185">Reference proteome</keyword>
<name>A0A0F6YKY7_9BACT</name>
<dbReference type="InterPro" id="IPR027417">
    <property type="entry name" value="P-loop_NTPase"/>
</dbReference>
<dbReference type="FunFam" id="3.40.50.300:FF:000006">
    <property type="entry name" value="DNA-binding transcriptional regulator NtrC"/>
    <property type="match status" value="1"/>
</dbReference>
<dbReference type="SUPFAM" id="SSF46689">
    <property type="entry name" value="Homeodomain-like"/>
    <property type="match status" value="1"/>
</dbReference>
<evidence type="ECO:0000256" key="6">
    <source>
        <dbReference type="SAM" id="MobiDB-lite"/>
    </source>
</evidence>
<feature type="region of interest" description="Disordered" evidence="6">
    <location>
        <begin position="384"/>
        <end position="417"/>
    </location>
</feature>
<dbReference type="GO" id="GO:0003677">
    <property type="term" value="F:DNA binding"/>
    <property type="evidence" value="ECO:0007669"/>
    <property type="project" value="UniProtKB-KW"/>
</dbReference>
<organism evidence="9 10">
    <name type="scientific">Sandaracinus amylolyticus</name>
    <dbReference type="NCBI Taxonomy" id="927083"/>
    <lineage>
        <taxon>Bacteria</taxon>
        <taxon>Pseudomonadati</taxon>
        <taxon>Myxococcota</taxon>
        <taxon>Polyangia</taxon>
        <taxon>Polyangiales</taxon>
        <taxon>Sandaracinaceae</taxon>
        <taxon>Sandaracinus</taxon>
    </lineage>
</organism>
<dbReference type="PANTHER" id="PTHR32071">
    <property type="entry name" value="TRANSCRIPTIONAL REGULATORY PROTEIN"/>
    <property type="match status" value="1"/>
</dbReference>
<keyword evidence="5" id="KW-0804">Transcription</keyword>
<dbReference type="GO" id="GO:0005524">
    <property type="term" value="F:ATP binding"/>
    <property type="evidence" value="ECO:0007669"/>
    <property type="project" value="UniProtKB-KW"/>
</dbReference>
<dbReference type="PROSITE" id="PS00688">
    <property type="entry name" value="SIGMA54_INTERACT_3"/>
    <property type="match status" value="1"/>
</dbReference>
<keyword evidence="2" id="KW-0067">ATP-binding</keyword>
<keyword evidence="1" id="KW-0547">Nucleotide-binding</keyword>
<dbReference type="GO" id="GO:0016829">
    <property type="term" value="F:lyase activity"/>
    <property type="evidence" value="ECO:0007669"/>
    <property type="project" value="UniProtKB-KW"/>
</dbReference>
<dbReference type="GO" id="GO:0006355">
    <property type="term" value="P:regulation of DNA-templated transcription"/>
    <property type="evidence" value="ECO:0007669"/>
    <property type="project" value="InterPro"/>
</dbReference>
<dbReference type="EMBL" id="CP011125">
    <property type="protein sequence ID" value="AKF09226.1"/>
    <property type="molecule type" value="Genomic_DNA"/>
</dbReference>
<keyword evidence="4" id="KW-0238">DNA-binding</keyword>
<evidence type="ECO:0000256" key="2">
    <source>
        <dbReference type="ARBA" id="ARBA00022840"/>
    </source>
</evidence>
<dbReference type="SMART" id="SM00382">
    <property type="entry name" value="AAA"/>
    <property type="match status" value="1"/>
</dbReference>
<dbReference type="STRING" id="927083.DB32_006375"/>
<dbReference type="Pfam" id="PF16697">
    <property type="entry name" value="Yop-YscD_cpl"/>
    <property type="match status" value="1"/>
</dbReference>
<dbReference type="Pfam" id="PF25601">
    <property type="entry name" value="AAA_lid_14"/>
    <property type="match status" value="1"/>
</dbReference>
<dbReference type="InterPro" id="IPR025944">
    <property type="entry name" value="Sigma_54_int_dom_CS"/>
</dbReference>
<dbReference type="InterPro" id="IPR058031">
    <property type="entry name" value="AAA_lid_NorR"/>
</dbReference>
<dbReference type="Pfam" id="PF00158">
    <property type="entry name" value="Sigma54_activat"/>
    <property type="match status" value="1"/>
</dbReference>
<dbReference type="PROSITE" id="PS00676">
    <property type="entry name" value="SIGMA54_INTERACT_2"/>
    <property type="match status" value="1"/>
</dbReference>
<feature type="compositionally biased region" description="Gly residues" evidence="6">
    <location>
        <begin position="1"/>
        <end position="15"/>
    </location>
</feature>
<evidence type="ECO:0000256" key="3">
    <source>
        <dbReference type="ARBA" id="ARBA00023015"/>
    </source>
</evidence>
<dbReference type="SUPFAM" id="SSF52540">
    <property type="entry name" value="P-loop containing nucleoside triphosphate hydrolases"/>
    <property type="match status" value="1"/>
</dbReference>
<dbReference type="PROSITE" id="PS50045">
    <property type="entry name" value="SIGMA54_INTERACT_4"/>
    <property type="match status" value="1"/>
</dbReference>
<dbReference type="Gene3D" id="1.10.8.60">
    <property type="match status" value="1"/>
</dbReference>
<dbReference type="SUPFAM" id="SSF49879">
    <property type="entry name" value="SMAD/FHA domain"/>
    <property type="match status" value="1"/>
</dbReference>
<dbReference type="InterPro" id="IPR002078">
    <property type="entry name" value="Sigma_54_int"/>
</dbReference>
<dbReference type="Gene3D" id="3.40.50.300">
    <property type="entry name" value="P-loop containing nucleotide triphosphate hydrolases"/>
    <property type="match status" value="1"/>
</dbReference>
<evidence type="ECO:0000256" key="5">
    <source>
        <dbReference type="ARBA" id="ARBA00023163"/>
    </source>
</evidence>
<feature type="domain" description="FHA" evidence="7">
    <location>
        <begin position="56"/>
        <end position="105"/>
    </location>
</feature>
<evidence type="ECO:0000259" key="8">
    <source>
        <dbReference type="PROSITE" id="PS50045"/>
    </source>
</evidence>
<dbReference type="Gene3D" id="1.10.10.60">
    <property type="entry name" value="Homeodomain-like"/>
    <property type="match status" value="1"/>
</dbReference>
<dbReference type="PROSITE" id="PS50006">
    <property type="entry name" value="FHA_DOMAIN"/>
    <property type="match status" value="1"/>
</dbReference>
<dbReference type="InterPro" id="IPR009057">
    <property type="entry name" value="Homeodomain-like_sf"/>
</dbReference>
<feature type="region of interest" description="Disordered" evidence="6">
    <location>
        <begin position="1"/>
        <end position="27"/>
    </location>
</feature>
<proteinExistence type="predicted"/>
<dbReference type="AlphaFoldDB" id="A0A0F6YKY7"/>
<feature type="domain" description="Sigma-54 factor interaction" evidence="8">
    <location>
        <begin position="145"/>
        <end position="373"/>
    </location>
</feature>
<dbReference type="Proteomes" id="UP000034883">
    <property type="component" value="Chromosome"/>
</dbReference>
<evidence type="ECO:0000256" key="4">
    <source>
        <dbReference type="ARBA" id="ARBA00023125"/>
    </source>
</evidence>
<gene>
    <name evidence="9" type="ORF">DB32_006375</name>
</gene>
<dbReference type="InterPro" id="IPR003593">
    <property type="entry name" value="AAA+_ATPase"/>
</dbReference>
<sequence length="485" mass="53177">MESGEQGGPGAGEGTFRGTQIRDDGTGPVLLEHRQKVVVVAGPDRGLEAEITGNSLAIGTAPTNDLVLSDDTVSRRHCMVSVQRDRYVVRDLESTNGTIVDGTPVLEAFLAPGARIRLGDTEILFQPKKKWERIEQQSGDRFGQLWGRSEAMKPVFALLAKLAPTDLSCILVGETGTGKELAARAIHEASRRAQKPFVVVDCGAISDNLIESELFGHERGAFTGADRQRIGAFEAAHGGTVFLDEIGELPIDLQPKLLRVLERREIKRLGSTRLLEVDVRVVAATHRDLPGMVRQGQFREDLYYRLAEVVVSLPALRERRGDVGLLAQRILDEYAEPGARPPQLDGSAIEELERRNWPGNVRELRNVLRRSMMMTSGPMLRAADLRLGAGPGGTSSRPPPPSPVDLTGEEATSPSIDVADDLPIKDARERWVAPMEREYLIRVLKRCGGDLDRAAADAGVHRKSFERLLRQHGIKAGEVLDTEDE</sequence>
<dbReference type="SMART" id="SM00240">
    <property type="entry name" value="FHA"/>
    <property type="match status" value="1"/>
</dbReference>